<evidence type="ECO:0000256" key="4">
    <source>
        <dbReference type="SAM" id="MobiDB-lite"/>
    </source>
</evidence>
<dbReference type="EMBL" id="BAAFST010000005">
    <property type="protein sequence ID" value="GAB1290501.1"/>
    <property type="molecule type" value="Genomic_DNA"/>
</dbReference>
<accession>A0ABQ0EUQ2</accession>
<dbReference type="InterPro" id="IPR011047">
    <property type="entry name" value="Quinoprotein_ADH-like_sf"/>
</dbReference>
<dbReference type="SUPFAM" id="SSF50998">
    <property type="entry name" value="Quinoprotein alcohol dehydrogenase-like"/>
    <property type="match status" value="1"/>
</dbReference>
<dbReference type="PANTHER" id="PTHR44324:SF4">
    <property type="entry name" value="WD40 REPEAT DOMAIN 95"/>
    <property type="match status" value="1"/>
</dbReference>
<dbReference type="SMART" id="SM00320">
    <property type="entry name" value="WD40"/>
    <property type="match status" value="4"/>
</dbReference>
<feature type="repeat" description="WD" evidence="3">
    <location>
        <begin position="1067"/>
        <end position="1099"/>
    </location>
</feature>
<protein>
    <submittedName>
        <fullName evidence="5">WD40 repeat domain 95</fullName>
    </submittedName>
</protein>
<proteinExistence type="predicted"/>
<evidence type="ECO:0000313" key="6">
    <source>
        <dbReference type="Proteomes" id="UP001623349"/>
    </source>
</evidence>
<dbReference type="Proteomes" id="UP001623349">
    <property type="component" value="Unassembled WGS sequence"/>
</dbReference>
<feature type="region of interest" description="Disordered" evidence="4">
    <location>
        <begin position="360"/>
        <end position="387"/>
    </location>
</feature>
<evidence type="ECO:0000256" key="2">
    <source>
        <dbReference type="ARBA" id="ARBA00022737"/>
    </source>
</evidence>
<dbReference type="InterPro" id="IPR015943">
    <property type="entry name" value="WD40/YVTN_repeat-like_dom_sf"/>
</dbReference>
<dbReference type="InterPro" id="IPR051242">
    <property type="entry name" value="WD-EF-hand_domain"/>
</dbReference>
<dbReference type="InterPro" id="IPR019775">
    <property type="entry name" value="WD40_repeat_CS"/>
</dbReference>
<name>A0ABQ0EUQ2_APOSI</name>
<keyword evidence="2" id="KW-0677">Repeat</keyword>
<feature type="repeat" description="WD" evidence="3">
    <location>
        <begin position="783"/>
        <end position="808"/>
    </location>
</feature>
<organism evidence="5 6">
    <name type="scientific">Apodemus speciosus</name>
    <name type="common">Large Japanese field mouse</name>
    <dbReference type="NCBI Taxonomy" id="105296"/>
    <lineage>
        <taxon>Eukaryota</taxon>
        <taxon>Metazoa</taxon>
        <taxon>Chordata</taxon>
        <taxon>Craniata</taxon>
        <taxon>Vertebrata</taxon>
        <taxon>Euteleostomi</taxon>
        <taxon>Mammalia</taxon>
        <taxon>Eutheria</taxon>
        <taxon>Euarchontoglires</taxon>
        <taxon>Glires</taxon>
        <taxon>Rodentia</taxon>
        <taxon>Myomorpha</taxon>
        <taxon>Muroidea</taxon>
        <taxon>Muridae</taxon>
        <taxon>Murinae</taxon>
        <taxon>Apodemus</taxon>
    </lineage>
</organism>
<dbReference type="PROSITE" id="PS50294">
    <property type="entry name" value="WD_REPEATS_REGION"/>
    <property type="match status" value="1"/>
</dbReference>
<evidence type="ECO:0000313" key="5">
    <source>
        <dbReference type="EMBL" id="GAB1290501.1"/>
    </source>
</evidence>
<dbReference type="PROSITE" id="PS00678">
    <property type="entry name" value="WD_REPEATS_1"/>
    <property type="match status" value="1"/>
</dbReference>
<evidence type="ECO:0000256" key="3">
    <source>
        <dbReference type="PROSITE-ProRule" id="PRU00221"/>
    </source>
</evidence>
<feature type="compositionally biased region" description="Basic and acidic residues" evidence="4">
    <location>
        <begin position="370"/>
        <end position="380"/>
    </location>
</feature>
<dbReference type="InterPro" id="IPR036322">
    <property type="entry name" value="WD40_repeat_dom_sf"/>
</dbReference>
<dbReference type="PROSITE" id="PS50082">
    <property type="entry name" value="WD_REPEATS_2"/>
    <property type="match status" value="3"/>
</dbReference>
<keyword evidence="6" id="KW-1185">Reference proteome</keyword>
<reference evidence="5 6" key="1">
    <citation type="submission" date="2024-08" db="EMBL/GenBank/DDBJ databases">
        <title>The draft genome of Apodemus speciosus.</title>
        <authorList>
            <person name="Nabeshima K."/>
            <person name="Suzuki S."/>
            <person name="Onuma M."/>
        </authorList>
    </citation>
    <scope>NUCLEOTIDE SEQUENCE [LARGE SCALE GENOMIC DNA]</scope>
    <source>
        <strain evidence="5">IB14-021</strain>
    </source>
</reference>
<dbReference type="Gene3D" id="2.130.10.10">
    <property type="entry name" value="YVTN repeat-like/Quinoprotein amine dehydrogenase"/>
    <property type="match status" value="2"/>
</dbReference>
<dbReference type="PANTHER" id="PTHR44324">
    <property type="entry name" value="WD40 REPEAT DOMAIN 95"/>
    <property type="match status" value="1"/>
</dbReference>
<keyword evidence="1 3" id="KW-0853">WD repeat</keyword>
<comment type="caution">
    <text evidence="5">The sequence shown here is derived from an EMBL/GenBank/DDBJ whole genome shotgun (WGS) entry which is preliminary data.</text>
</comment>
<evidence type="ECO:0000256" key="1">
    <source>
        <dbReference type="ARBA" id="ARBA00022574"/>
    </source>
</evidence>
<gene>
    <name evidence="5" type="ORF">APTSU1_000573100</name>
</gene>
<dbReference type="Pfam" id="PF00400">
    <property type="entry name" value="WD40"/>
    <property type="match status" value="3"/>
</dbReference>
<feature type="repeat" description="WD" evidence="3">
    <location>
        <begin position="908"/>
        <end position="940"/>
    </location>
</feature>
<sequence length="1272" mass="144172">MATAACEPVARPSLTSISSGELRSLWTCDCELALLPVSQLLRLQPGAFQLRGEQLVVPGPGEPGAVRGGFNVFGDGLVRLDGQLYRLSSYIKRYVELTTYCDYKDYRETILSKPMLFFINVQTKKDISKERTYAFLVNTRHPRIRRQIEHGMDMVISSVIGESYRLQFDFQEVVKNFFPPGTVVLNGENLSFTYEFKADALFDFFYWFGLSNSTVKVHGKVLNLTSTNPEKKETIKLFLEKMSEPLIRRSSFSDRKFSVTSREGLSWTNYVVEDDRTQPPASASHSLGLKSSDTNWDSYATTMKTAFTPKRGIVPDLIRPKSTRRLGYTYSLSDPILNETQYHDEYTWKLRSKENMVKTGTSRGVRNHKAHSDEEFEWTHPRGKQKQQLPWIEPPSMERVQGAIANQFVSRTKRDFVDLTQSKKIMKSLKRSRDWKSSLPRPLDTEFRYNYQIPAKIPELKDFSFKYGCYSSLPVPSQGLVPSVLRSHMENQERTMKQTTYESDYGSFTPSQIRQYLQSVSYKGVLGQQVTLEELRRLNALFQEHEKRGSQMLDLETFKCIMKQCMRSRSKSIGQIEQLFMKIDYEAVGRIQWDKRKSTSRKSRWVTDIVSMPQYNKVIIGTGRELQLYELSNLEPYCQIRGLDTLPLKMDCCFMEPDKCLILYGDDQRTWKKMPKVEDMPSIALHSAVASPNAEYVRWKVHGDFVSQLNYYDSVKAVISSSNHEPTALVIGFTVGATDVKEKLNKIRNVGKDVKMGNSSASLALPKRQAECNRTVFRVYKGVKAFSFCRRKNLLVTGGLDRLIRVWNPYLPGKPTGVLRGHMAPVMYVHIAFEEDKVFSMSADNTVKASVVKVWDCETGRQVSEFIGTHGSAGVTCLTFDSSGRRLHDENPSEVCDCTYMEVNRNSDHGHKEDILCVAQCPPFLLATSSYDGEIIVWNVISGHMYCKLNTPSPIDGQDHREAGPDRSVSQLAFLKTRLTTLDCASASLISNGPGGSVCFWRLFSGRGLIADFTPSREKAQVSGIVVTTGDTLAYLADQHGFIHVYDIQEYGLRGTELQAPNAVTSWRAHVSEVTSLELIQGDSILLSSSRDCTVRLWSRDGAYIGFLWTFGQILPWGVFTSDSWGHPRVPFEVLTDPWSMPTHLLLETDVPAGRQGQDPVTEEKVLCETEKSPSPPSPEGTIVEEEKSQRAAFCRGRQSSARGKPCWKMPELKWPSIYQTLQCHELACVSALLEKPDLSVTGSDLFQVSFRSQELEAELPERKTLSPWSGF</sequence>
<dbReference type="InterPro" id="IPR001680">
    <property type="entry name" value="WD40_rpt"/>
</dbReference>
<dbReference type="SUPFAM" id="SSF50978">
    <property type="entry name" value="WD40 repeat-like"/>
    <property type="match status" value="1"/>
</dbReference>